<dbReference type="GO" id="GO:0008889">
    <property type="term" value="F:glycerophosphodiester phosphodiesterase activity"/>
    <property type="evidence" value="ECO:0007669"/>
    <property type="project" value="UniProtKB-EC"/>
</dbReference>
<dbReference type="GO" id="GO:0006629">
    <property type="term" value="P:lipid metabolic process"/>
    <property type="evidence" value="ECO:0007669"/>
    <property type="project" value="InterPro"/>
</dbReference>
<dbReference type="AlphaFoldDB" id="K9XMB0"/>
<dbReference type="PANTHER" id="PTHR43620">
    <property type="entry name" value="GLYCEROPHOSPHORYL DIESTER PHOSPHODIESTERASE"/>
    <property type="match status" value="1"/>
</dbReference>
<gene>
    <name evidence="8" type="ordered locus">Sta7437_0120</name>
</gene>
<evidence type="ECO:0000259" key="7">
    <source>
        <dbReference type="PROSITE" id="PS51704"/>
    </source>
</evidence>
<keyword evidence="9" id="KW-1185">Reference proteome</keyword>
<dbReference type="GO" id="GO:0042597">
    <property type="term" value="C:periplasmic space"/>
    <property type="evidence" value="ECO:0007669"/>
    <property type="project" value="TreeGrafter"/>
</dbReference>
<dbReference type="GO" id="GO:0006071">
    <property type="term" value="P:glycerol metabolic process"/>
    <property type="evidence" value="ECO:0007669"/>
    <property type="project" value="UniProtKB-KW"/>
</dbReference>
<dbReference type="SUPFAM" id="SSF51695">
    <property type="entry name" value="PLC-like phosphodiesterases"/>
    <property type="match status" value="1"/>
</dbReference>
<organism evidence="8 9">
    <name type="scientific">Stanieria cyanosphaera (strain ATCC 29371 / PCC 7437)</name>
    <dbReference type="NCBI Taxonomy" id="111780"/>
    <lineage>
        <taxon>Bacteria</taxon>
        <taxon>Bacillati</taxon>
        <taxon>Cyanobacteriota</taxon>
        <taxon>Cyanophyceae</taxon>
        <taxon>Pleurocapsales</taxon>
        <taxon>Dermocarpellaceae</taxon>
        <taxon>Stanieria</taxon>
    </lineage>
</organism>
<keyword evidence="3" id="KW-0732">Signal</keyword>
<comment type="catalytic activity">
    <reaction evidence="6">
        <text>a sn-glycero-3-phosphodiester + H2O = an alcohol + sn-glycerol 3-phosphate + H(+)</text>
        <dbReference type="Rhea" id="RHEA:12969"/>
        <dbReference type="ChEBI" id="CHEBI:15377"/>
        <dbReference type="ChEBI" id="CHEBI:15378"/>
        <dbReference type="ChEBI" id="CHEBI:30879"/>
        <dbReference type="ChEBI" id="CHEBI:57597"/>
        <dbReference type="ChEBI" id="CHEBI:83408"/>
        <dbReference type="EC" id="3.1.4.46"/>
    </reaction>
</comment>
<dbReference type="EC" id="3.1.4.46" evidence="2"/>
<dbReference type="Pfam" id="PF03009">
    <property type="entry name" value="GDPD"/>
    <property type="match status" value="1"/>
</dbReference>
<dbReference type="Proteomes" id="UP000010473">
    <property type="component" value="Chromosome"/>
</dbReference>
<dbReference type="CDD" id="cd08602">
    <property type="entry name" value="GDPD_ScGlpQ1_like"/>
    <property type="match status" value="1"/>
</dbReference>
<evidence type="ECO:0000313" key="8">
    <source>
        <dbReference type="EMBL" id="AFZ33740.1"/>
    </source>
</evidence>
<evidence type="ECO:0000313" key="9">
    <source>
        <dbReference type="Proteomes" id="UP000010473"/>
    </source>
</evidence>
<proteinExistence type="inferred from homology"/>
<dbReference type="KEGG" id="scs:Sta7437_0120"/>
<dbReference type="EMBL" id="CP003653">
    <property type="protein sequence ID" value="AFZ33740.1"/>
    <property type="molecule type" value="Genomic_DNA"/>
</dbReference>
<keyword evidence="5" id="KW-0378">Hydrolase</keyword>
<dbReference type="InterPro" id="IPR017946">
    <property type="entry name" value="PLC-like_Pdiesterase_TIM-brl"/>
</dbReference>
<evidence type="ECO:0000256" key="1">
    <source>
        <dbReference type="ARBA" id="ARBA00007277"/>
    </source>
</evidence>
<reference evidence="9" key="1">
    <citation type="journal article" date="2013" name="Proc. Natl. Acad. Sci. U.S.A.">
        <title>Improving the coverage of the cyanobacterial phylum using diversity-driven genome sequencing.</title>
        <authorList>
            <person name="Shih P.M."/>
            <person name="Wu D."/>
            <person name="Latifi A."/>
            <person name="Axen S.D."/>
            <person name="Fewer D.P."/>
            <person name="Talla E."/>
            <person name="Calteau A."/>
            <person name="Cai F."/>
            <person name="Tandeau de Marsac N."/>
            <person name="Rippka R."/>
            <person name="Herdman M."/>
            <person name="Sivonen K."/>
            <person name="Coursin T."/>
            <person name="Laurent T."/>
            <person name="Goodwin L."/>
            <person name="Nolan M."/>
            <person name="Davenport K.W."/>
            <person name="Han C.S."/>
            <person name="Rubin E.M."/>
            <person name="Eisen J.A."/>
            <person name="Woyke T."/>
            <person name="Gugger M."/>
            <person name="Kerfeld C.A."/>
        </authorList>
    </citation>
    <scope>NUCLEOTIDE SEQUENCE [LARGE SCALE GENOMIC DNA]</scope>
    <source>
        <strain evidence="9">ATCC 29371 / PCC 7437</strain>
    </source>
</reference>
<dbReference type="eggNOG" id="COG0584">
    <property type="taxonomic scope" value="Bacteria"/>
</dbReference>
<dbReference type="PROSITE" id="PS51704">
    <property type="entry name" value="GP_PDE"/>
    <property type="match status" value="1"/>
</dbReference>
<evidence type="ECO:0000256" key="6">
    <source>
        <dbReference type="ARBA" id="ARBA00047512"/>
    </source>
</evidence>
<dbReference type="PANTHER" id="PTHR43620:SF7">
    <property type="entry name" value="GLYCEROPHOSPHODIESTER PHOSPHODIESTERASE GDPD5-RELATED"/>
    <property type="match status" value="1"/>
</dbReference>
<feature type="domain" description="GP-PDE" evidence="7">
    <location>
        <begin position="9"/>
        <end position="351"/>
    </location>
</feature>
<accession>K9XMB0</accession>
<dbReference type="RefSeq" id="WP_015191413.1">
    <property type="nucleotide sequence ID" value="NC_019748.1"/>
</dbReference>
<dbReference type="HOGENOM" id="CLU_030226_0_0_3"/>
<name>K9XMB0_STAC7</name>
<keyword evidence="4" id="KW-0319">Glycerol metabolism</keyword>
<dbReference type="STRING" id="111780.Sta7437_0120"/>
<evidence type="ECO:0000256" key="4">
    <source>
        <dbReference type="ARBA" id="ARBA00022798"/>
    </source>
</evidence>
<dbReference type="Gene3D" id="3.20.20.190">
    <property type="entry name" value="Phosphatidylinositol (PI) phosphodiesterase"/>
    <property type="match status" value="1"/>
</dbReference>
<evidence type="ECO:0000256" key="3">
    <source>
        <dbReference type="ARBA" id="ARBA00022729"/>
    </source>
</evidence>
<evidence type="ECO:0000256" key="2">
    <source>
        <dbReference type="ARBA" id="ARBA00012247"/>
    </source>
</evidence>
<dbReference type="PATRIC" id="fig|111780.3.peg.121"/>
<dbReference type="OrthoDB" id="384721at2"/>
<evidence type="ECO:0000256" key="5">
    <source>
        <dbReference type="ARBA" id="ARBA00022801"/>
    </source>
</evidence>
<sequence>MNKFSYSKPIIIAHRGASGLRPEHTLAAYQLAIEQGADFIEPDLVPTKDGILVARHENALAILHSDGSINRTNTTTDVFKYPQFQNRLTTKIIDGQTITGWFTEDFTLAELKTINAIQRLPELRGTEYDDHQLKIPTLVEIINLVQQVEQATGKKIGIYPETKHPTYFAEEGKKIDGTLINLSIERLLIDTLTAQNFTNPEQIFIQSFEVNNLRALKYSIMPEAGVDLPLIQLINSTGLPYDQQISDNNLTYQDLITPQGLTQIVNYAVGIGVAKNLIMSVDQHNNLLSPTSLIKDAHQAGLLVHAYTLRNENIFLANDYQNKPELEYQQLIELGIDGFFTDFPATAKTVTNY</sequence>
<comment type="similarity">
    <text evidence="1">Belongs to the glycerophosphoryl diester phosphodiesterase family.</text>
</comment>
<dbReference type="InterPro" id="IPR030395">
    <property type="entry name" value="GP_PDE_dom"/>
</dbReference>
<protein>
    <recommendedName>
        <fullName evidence="2">glycerophosphodiester phosphodiesterase</fullName>
        <ecNumber evidence="2">3.1.4.46</ecNumber>
    </recommendedName>
</protein>